<evidence type="ECO:0000256" key="5">
    <source>
        <dbReference type="ARBA" id="ARBA00023288"/>
    </source>
</evidence>
<evidence type="ECO:0000256" key="7">
    <source>
        <dbReference type="SAM" id="SignalP"/>
    </source>
</evidence>
<keyword evidence="4 6" id="KW-0998">Cell outer membrane</keyword>
<dbReference type="InterPro" id="IPR007485">
    <property type="entry name" value="LPS_assembly_LptE"/>
</dbReference>
<sequence length="159" mass="17120">MKKILLAAAVLMVAACGFHLKGTGGISGALPYQSWHVANGQSMQQPLENALRRASGKPVGAAEAQATVTVNRIGTRRDVFTVTRAAVINEYLLVLQVEAQASVNGQPVGEPITVQVERKMDYADSEVLGKAEEEGTIWSEMRADAADQIVRRLTFLKAQ</sequence>
<evidence type="ECO:0000313" key="9">
    <source>
        <dbReference type="Proteomes" id="UP000193118"/>
    </source>
</evidence>
<gene>
    <name evidence="6" type="primary">lptE</name>
    <name evidence="8" type="ORF">BWD09_05675</name>
</gene>
<organism evidence="8 9">
    <name type="scientific">Neisseria dentiae</name>
    <dbReference type="NCBI Taxonomy" id="194197"/>
    <lineage>
        <taxon>Bacteria</taxon>
        <taxon>Pseudomonadati</taxon>
        <taxon>Pseudomonadota</taxon>
        <taxon>Betaproteobacteria</taxon>
        <taxon>Neisseriales</taxon>
        <taxon>Neisseriaceae</taxon>
        <taxon>Neisseria</taxon>
    </lineage>
</organism>
<feature type="signal peptide" evidence="7">
    <location>
        <begin position="1"/>
        <end position="20"/>
    </location>
</feature>
<dbReference type="PANTHER" id="PTHR38098">
    <property type="entry name" value="LPS-ASSEMBLY LIPOPROTEIN LPTE"/>
    <property type="match status" value="1"/>
</dbReference>
<dbReference type="PROSITE" id="PS51257">
    <property type="entry name" value="PROKAR_LIPOPROTEIN"/>
    <property type="match status" value="1"/>
</dbReference>
<evidence type="ECO:0000256" key="3">
    <source>
        <dbReference type="ARBA" id="ARBA00023139"/>
    </source>
</evidence>
<dbReference type="PANTHER" id="PTHR38098:SF1">
    <property type="entry name" value="LPS-ASSEMBLY LIPOPROTEIN LPTE"/>
    <property type="match status" value="1"/>
</dbReference>
<comment type="similarity">
    <text evidence="6">Belongs to the LptE lipoprotein family.</text>
</comment>
<comment type="function">
    <text evidence="6">Together with LptD, is involved in the assembly of lipopolysaccharide (LPS) at the surface of the outer membrane. Required for the proper assembly of LptD. Binds LPS and may serve as the LPS recognition site at the outer membrane.</text>
</comment>
<dbReference type="Gene3D" id="3.30.160.150">
    <property type="entry name" value="Lipoprotein like domain"/>
    <property type="match status" value="1"/>
</dbReference>
<comment type="subunit">
    <text evidence="6">Component of the lipopolysaccharide transport and assembly complex. Interacts with LptD.</text>
</comment>
<dbReference type="GO" id="GO:1990351">
    <property type="term" value="C:transporter complex"/>
    <property type="evidence" value="ECO:0007669"/>
    <property type="project" value="TreeGrafter"/>
</dbReference>
<evidence type="ECO:0000256" key="2">
    <source>
        <dbReference type="ARBA" id="ARBA00023136"/>
    </source>
</evidence>
<reference evidence="9" key="1">
    <citation type="submission" date="2017-01" db="EMBL/GenBank/DDBJ databases">
        <authorList>
            <person name="Wolfgang W.J."/>
            <person name="Cole J."/>
            <person name="Wroblewski D."/>
            <person name="Mcginnis J."/>
            <person name="Musser K.A."/>
        </authorList>
    </citation>
    <scope>NUCLEOTIDE SEQUENCE [LARGE SCALE GENOMIC DNA]</scope>
    <source>
        <strain evidence="9">DSM 19151</strain>
    </source>
</reference>
<evidence type="ECO:0000256" key="6">
    <source>
        <dbReference type="HAMAP-Rule" id="MF_01186"/>
    </source>
</evidence>
<comment type="subcellular location">
    <subcellularLocation>
        <location evidence="6">Cell outer membrane</location>
        <topology evidence="6">Lipid-anchor</topology>
    </subcellularLocation>
</comment>
<dbReference type="HAMAP" id="MF_01186">
    <property type="entry name" value="LPS_assembly_LptE"/>
    <property type="match status" value="1"/>
</dbReference>
<keyword evidence="1 6" id="KW-0732">Signal</keyword>
<keyword evidence="5 6" id="KW-0449">Lipoprotein</keyword>
<dbReference type="GO" id="GO:0009279">
    <property type="term" value="C:cell outer membrane"/>
    <property type="evidence" value="ECO:0007669"/>
    <property type="project" value="UniProtKB-SubCell"/>
</dbReference>
<dbReference type="RefSeq" id="WP_085365736.1">
    <property type="nucleotide sequence ID" value="NZ_CAUJPZ010000017.1"/>
</dbReference>
<keyword evidence="2 6" id="KW-0472">Membrane</keyword>
<proteinExistence type="inferred from homology"/>
<dbReference type="GO" id="GO:0043165">
    <property type="term" value="P:Gram-negative-bacterium-type cell outer membrane assembly"/>
    <property type="evidence" value="ECO:0007669"/>
    <property type="project" value="UniProtKB-UniRule"/>
</dbReference>
<evidence type="ECO:0000256" key="1">
    <source>
        <dbReference type="ARBA" id="ARBA00022729"/>
    </source>
</evidence>
<evidence type="ECO:0000313" key="8">
    <source>
        <dbReference type="EMBL" id="OSI17476.1"/>
    </source>
</evidence>
<comment type="caution">
    <text evidence="8">The sequence shown here is derived from an EMBL/GenBank/DDBJ whole genome shotgun (WGS) entry which is preliminary data.</text>
</comment>
<evidence type="ECO:0000256" key="4">
    <source>
        <dbReference type="ARBA" id="ARBA00023237"/>
    </source>
</evidence>
<feature type="chain" id="PRO_5013163146" description="LPS-assembly lipoprotein LptE" evidence="7">
    <location>
        <begin position="21"/>
        <end position="159"/>
    </location>
</feature>
<dbReference type="Pfam" id="PF04390">
    <property type="entry name" value="LptE"/>
    <property type="match status" value="1"/>
</dbReference>
<dbReference type="OrthoDB" id="5298094at2"/>
<dbReference type="Proteomes" id="UP000193118">
    <property type="component" value="Unassembled WGS sequence"/>
</dbReference>
<dbReference type="AlphaFoldDB" id="A0A1X3DCE3"/>
<keyword evidence="3 6" id="KW-0564">Palmitate</keyword>
<name>A0A1X3DCE3_9NEIS</name>
<accession>A0A1X3DCE3</accession>
<dbReference type="GeneID" id="94580221"/>
<dbReference type="STRING" id="194197.BWD09_05675"/>
<keyword evidence="9" id="KW-1185">Reference proteome</keyword>
<dbReference type="EMBL" id="MTBO01000010">
    <property type="protein sequence ID" value="OSI17476.1"/>
    <property type="molecule type" value="Genomic_DNA"/>
</dbReference>
<protein>
    <recommendedName>
        <fullName evidence="6">LPS-assembly lipoprotein LptE</fullName>
    </recommendedName>
</protein>